<keyword evidence="4" id="KW-0812">Transmembrane</keyword>
<name>A0A5C5U1D3_9GAMM</name>
<evidence type="ECO:0000256" key="4">
    <source>
        <dbReference type="ARBA" id="ARBA00022692"/>
    </source>
</evidence>
<feature type="chain" id="PRO_5023019384" evidence="7">
    <location>
        <begin position="28"/>
        <end position="1069"/>
    </location>
</feature>
<dbReference type="InterPro" id="IPR036942">
    <property type="entry name" value="Beta-barrel_TonB_sf"/>
</dbReference>
<dbReference type="Pfam" id="PF25183">
    <property type="entry name" value="OMP_b-brl_4"/>
    <property type="match status" value="2"/>
</dbReference>
<keyword evidence="3" id="KW-1134">Transmembrane beta strand</keyword>
<dbReference type="InterPro" id="IPR057601">
    <property type="entry name" value="Oar-like_b-barrel"/>
</dbReference>
<evidence type="ECO:0000259" key="8">
    <source>
        <dbReference type="Pfam" id="PF25183"/>
    </source>
</evidence>
<evidence type="ECO:0000256" key="5">
    <source>
        <dbReference type="ARBA" id="ARBA00023136"/>
    </source>
</evidence>
<comment type="caution">
    <text evidence="9">The sequence shown here is derived from an EMBL/GenBank/DDBJ whole genome shotgun (WGS) entry which is preliminary data.</text>
</comment>
<comment type="subcellular location">
    <subcellularLocation>
        <location evidence="1">Cell outer membrane</location>
        <topology evidence="1">Multi-pass membrane protein</topology>
    </subcellularLocation>
</comment>
<keyword evidence="9" id="KW-0675">Receptor</keyword>
<dbReference type="Pfam" id="PF13620">
    <property type="entry name" value="CarboxypepD_reg"/>
    <property type="match status" value="1"/>
</dbReference>
<keyword evidence="10" id="KW-1185">Reference proteome</keyword>
<dbReference type="InterPro" id="IPR039426">
    <property type="entry name" value="TonB-dep_rcpt-like"/>
</dbReference>
<evidence type="ECO:0000256" key="2">
    <source>
        <dbReference type="ARBA" id="ARBA00022448"/>
    </source>
</evidence>
<dbReference type="SUPFAM" id="SSF56935">
    <property type="entry name" value="Porins"/>
    <property type="match status" value="1"/>
</dbReference>
<evidence type="ECO:0000256" key="7">
    <source>
        <dbReference type="SAM" id="SignalP"/>
    </source>
</evidence>
<accession>A0A5C5U1D3</accession>
<evidence type="ECO:0000256" key="3">
    <source>
        <dbReference type="ARBA" id="ARBA00022452"/>
    </source>
</evidence>
<proteinExistence type="predicted"/>
<evidence type="ECO:0000256" key="1">
    <source>
        <dbReference type="ARBA" id="ARBA00004571"/>
    </source>
</evidence>
<evidence type="ECO:0000313" key="10">
    <source>
        <dbReference type="Proteomes" id="UP000315949"/>
    </source>
</evidence>
<dbReference type="RefSeq" id="WP_146312386.1">
    <property type="nucleotide sequence ID" value="NZ_VOHE01000003.1"/>
</dbReference>
<reference evidence="9 10" key="1">
    <citation type="submission" date="2019-07" db="EMBL/GenBank/DDBJ databases">
        <title>Luteimonas sp. YD-1 nov., isolated from acidic soil.</title>
        <authorList>
            <person name="Zhou J."/>
        </authorList>
    </citation>
    <scope>NUCLEOTIDE SEQUENCE [LARGE SCALE GENOMIC DNA]</scope>
    <source>
        <strain evidence="9 10">YD-1</strain>
    </source>
</reference>
<evidence type="ECO:0000313" key="9">
    <source>
        <dbReference type="EMBL" id="TWT19764.1"/>
    </source>
</evidence>
<dbReference type="OrthoDB" id="9768147at2"/>
<keyword evidence="7" id="KW-0732">Signal</keyword>
<dbReference type="PANTHER" id="PTHR30069">
    <property type="entry name" value="TONB-DEPENDENT OUTER MEMBRANE RECEPTOR"/>
    <property type="match status" value="1"/>
</dbReference>
<dbReference type="Gene3D" id="2.60.40.1120">
    <property type="entry name" value="Carboxypeptidase-like, regulatory domain"/>
    <property type="match status" value="1"/>
</dbReference>
<dbReference type="EMBL" id="VOHE01000003">
    <property type="protein sequence ID" value="TWT19764.1"/>
    <property type="molecule type" value="Genomic_DNA"/>
</dbReference>
<protein>
    <submittedName>
        <fullName evidence="9">TonB-dependent receptor</fullName>
    </submittedName>
</protein>
<organism evidence="9 10">
    <name type="scientific">Luteimonas wenzhouensis</name>
    <dbReference type="NCBI Taxonomy" id="2599615"/>
    <lineage>
        <taxon>Bacteria</taxon>
        <taxon>Pseudomonadati</taxon>
        <taxon>Pseudomonadota</taxon>
        <taxon>Gammaproteobacteria</taxon>
        <taxon>Lysobacterales</taxon>
        <taxon>Lysobacteraceae</taxon>
        <taxon>Luteimonas</taxon>
    </lineage>
</organism>
<evidence type="ECO:0000256" key="6">
    <source>
        <dbReference type="ARBA" id="ARBA00023237"/>
    </source>
</evidence>
<dbReference type="GO" id="GO:0009279">
    <property type="term" value="C:cell outer membrane"/>
    <property type="evidence" value="ECO:0007669"/>
    <property type="project" value="UniProtKB-SubCell"/>
</dbReference>
<feature type="domain" description="TonB-dependent transporter Oar-like beta-barrel" evidence="8">
    <location>
        <begin position="349"/>
        <end position="995"/>
    </location>
</feature>
<dbReference type="AlphaFoldDB" id="A0A5C5U1D3"/>
<dbReference type="InterPro" id="IPR008969">
    <property type="entry name" value="CarboxyPept-like_regulatory"/>
</dbReference>
<dbReference type="PANTHER" id="PTHR30069:SF46">
    <property type="entry name" value="OAR PROTEIN"/>
    <property type="match status" value="1"/>
</dbReference>
<sequence>MTSRNCLRLSKLSIGLIAALAAAPVFAQSTSAGVGGVVTDGSGQPVAGAEVVITHVESGTVSRAVTDASGRYNARGLRVGGPYEITVSAPGAGTRTEDNVYLALNQVGAVNMQLVDDTTTLAAVAVTASRLLDTFNPDNKGVGTSVGGRQLEIMPQASRSVDDVARLDPRITVIDQAGGAISVAGLNNRYNDISVDGLSQGDPFGLNSNGMPYTGSPISVDTIEAYDLKISDYDVTSDTIGARINAVTKSGTNEFHGSVYYAYKDAGSMVGKVDGEEYDRFGTDETRGVTLGGPIVKDRLFFFASYEEQTISDFGGTGSADGVANGYVTLDEVNRTIDIATRLGMQPGSYGVAASNDLENKRYLAKIDWNINDNHRASLTYQQTEEFRISPYDEGARNVLLSSHYYNIDNITKNTSLQLFSDWSTNFSTEFKLSHQTFDQVNGNEVDNPEVIVRTPGGTIYIGEDDNRHENQINTERVAASLVGTYYAGDHAIKGGVDYLRHDVFNLYGKTLHGEYRFNSLDDFEAGNYSNYIVRRPVDGYTEADLAAALVYTQISPFIQDTWQVNDQLSLTYGVRVNIPSADRAPPRTPGFEEAFGYRNDYKLGSDNRVIMPRVSFNYMFDSERFSQLRGGAGVFQSVPPFVWLANPYQNNGVTALQYRSQDPASAPFSPDPYNQPIPSGASTELPAYQVDTIDPDFKLPTAWKFTLGYDAELPWMGLVGSIDLVDIRAKDAVFYQAINIGQPQGQLRDGRLNFRCLPADGWFGSAFDSTQFSGNNCGRNEAFDWRSTKLGNTDKGRSTAITFSLTKPMSNGWYGSLSYTFTDAKEVASDGSSQAWSSYQYVSRVNPNQEVLTTAGRAIRNSIKATLGWERAFFGDYKTSVTAYYNGRNGLPYTWLIDGDLNGDSIDQDPAYVPLVDDPIVSYGNATPEQIAAFHEFIDANPYLAARRGSIVERNGARYPWVHQLDVGFQQELPGFFKDHKTIVRLDIYNVLNMIDKDWGETWGGTFSDNTRDLAALAGVNPDGTYVYDLGSADSPTWDPLSRYDSSATHPSRVVSRWSAMLTVRYQF</sequence>
<feature type="domain" description="TonB-dependent transporter Oar-like beta-barrel" evidence="8">
    <location>
        <begin position="247"/>
        <end position="311"/>
    </location>
</feature>
<dbReference type="SUPFAM" id="SSF49464">
    <property type="entry name" value="Carboxypeptidase regulatory domain-like"/>
    <property type="match status" value="1"/>
</dbReference>
<feature type="signal peptide" evidence="7">
    <location>
        <begin position="1"/>
        <end position="27"/>
    </location>
</feature>
<keyword evidence="5" id="KW-0472">Membrane</keyword>
<keyword evidence="6" id="KW-0998">Cell outer membrane</keyword>
<dbReference type="Gene3D" id="2.40.170.20">
    <property type="entry name" value="TonB-dependent receptor, beta-barrel domain"/>
    <property type="match status" value="1"/>
</dbReference>
<dbReference type="GO" id="GO:0044718">
    <property type="term" value="P:siderophore transmembrane transport"/>
    <property type="evidence" value="ECO:0007669"/>
    <property type="project" value="TreeGrafter"/>
</dbReference>
<dbReference type="Proteomes" id="UP000315949">
    <property type="component" value="Unassembled WGS sequence"/>
</dbReference>
<gene>
    <name evidence="9" type="ORF">FQY79_08025</name>
</gene>
<dbReference type="GO" id="GO:0015344">
    <property type="term" value="F:siderophore uptake transmembrane transporter activity"/>
    <property type="evidence" value="ECO:0007669"/>
    <property type="project" value="TreeGrafter"/>
</dbReference>
<keyword evidence="2" id="KW-0813">Transport</keyword>